<dbReference type="RefSeq" id="WP_184967107.1">
    <property type="nucleotide sequence ID" value="NZ_JACHIN010000008.1"/>
</dbReference>
<comment type="caution">
    <text evidence="1">The sequence shown here is derived from an EMBL/GenBank/DDBJ whole genome shotgun (WGS) entry which is preliminary data.</text>
</comment>
<protein>
    <submittedName>
        <fullName evidence="1">Uncharacterized protein</fullName>
    </submittedName>
</protein>
<reference evidence="1 2" key="1">
    <citation type="submission" date="2020-08" db="EMBL/GenBank/DDBJ databases">
        <title>Genomic Encyclopedia of Type Strains, Phase IV (KMG-IV): sequencing the most valuable type-strain genomes for metagenomic binning, comparative biology and taxonomic classification.</title>
        <authorList>
            <person name="Goeker M."/>
        </authorList>
    </citation>
    <scope>NUCLEOTIDE SEQUENCE [LARGE SCALE GENOMIC DNA]</scope>
    <source>
        <strain evidence="1 2">DSM 45385</strain>
    </source>
</reference>
<organism evidence="1 2">
    <name type="scientific">Nonomuraea endophytica</name>
    <dbReference type="NCBI Taxonomy" id="714136"/>
    <lineage>
        <taxon>Bacteria</taxon>
        <taxon>Bacillati</taxon>
        <taxon>Actinomycetota</taxon>
        <taxon>Actinomycetes</taxon>
        <taxon>Streptosporangiales</taxon>
        <taxon>Streptosporangiaceae</taxon>
        <taxon>Nonomuraea</taxon>
    </lineage>
</organism>
<accession>A0A7W8EIH1</accession>
<sequence>MSRDEYGIEIYKPVAYEGIGQWSTMAGDMEREVAKLAAEVRACLATSPWGDGLEGKAFWQKHCRDDGPYKLVYRFVDLPNQLRDAGDRARKVVDNVRTTDTGMGQEMLARAQIKEV</sequence>
<dbReference type="EMBL" id="JACHIN010000008">
    <property type="protein sequence ID" value="MBB5080543.1"/>
    <property type="molecule type" value="Genomic_DNA"/>
</dbReference>
<proteinExistence type="predicted"/>
<evidence type="ECO:0000313" key="1">
    <source>
        <dbReference type="EMBL" id="MBB5080543.1"/>
    </source>
</evidence>
<keyword evidence="2" id="KW-1185">Reference proteome</keyword>
<dbReference type="AlphaFoldDB" id="A0A7W8EIH1"/>
<gene>
    <name evidence="1" type="ORF">HNR40_006030</name>
</gene>
<name>A0A7W8EIH1_9ACTN</name>
<dbReference type="Proteomes" id="UP000568380">
    <property type="component" value="Unassembled WGS sequence"/>
</dbReference>
<evidence type="ECO:0000313" key="2">
    <source>
        <dbReference type="Proteomes" id="UP000568380"/>
    </source>
</evidence>